<comment type="caution">
    <text evidence="1">The sequence shown here is derived from an EMBL/GenBank/DDBJ whole genome shotgun (WGS) entry which is preliminary data.</text>
</comment>
<dbReference type="EMBL" id="SLVJ01000029">
    <property type="protein sequence ID" value="TCM61164.1"/>
    <property type="molecule type" value="Genomic_DNA"/>
</dbReference>
<dbReference type="Proteomes" id="UP000294963">
    <property type="component" value="Unassembled WGS sequence"/>
</dbReference>
<reference evidence="1 2" key="1">
    <citation type="submission" date="2019-03" db="EMBL/GenBank/DDBJ databases">
        <title>Genomic analyses of the natural microbiome of Caenorhabditis elegans.</title>
        <authorList>
            <person name="Samuel B."/>
        </authorList>
    </citation>
    <scope>NUCLEOTIDE SEQUENCE [LARGE SCALE GENOMIC DNA]</scope>
    <source>
        <strain evidence="1 2">JUb89</strain>
    </source>
</reference>
<gene>
    <name evidence="1" type="ORF">EC844_12917</name>
</gene>
<sequence length="150" mass="16565">MLGGNNNYMYVPTPTTWVDALGLSSCPVLKAPNPRHYADKVTQKSTAKDKNTVINRKVVDINSDVNAIRSGLAAKIGNTFSLKNGRTYGEHDCILYPISGSGFYNLTRGEYKALDHFNVLGEQKGEDILNKAGYDKAVIEKGKEIWKIVK</sequence>
<accession>A0A4R1XC08</accession>
<proteinExistence type="predicted"/>
<keyword evidence="2" id="KW-1185">Reference proteome</keyword>
<name>A0A4R1XC08_ACICA</name>
<evidence type="ECO:0000313" key="2">
    <source>
        <dbReference type="Proteomes" id="UP000294963"/>
    </source>
</evidence>
<evidence type="ECO:0000313" key="1">
    <source>
        <dbReference type="EMBL" id="TCM61164.1"/>
    </source>
</evidence>
<protein>
    <submittedName>
        <fullName evidence="1">Uncharacterized protein</fullName>
    </submittedName>
</protein>
<organism evidence="1 2">
    <name type="scientific">Acinetobacter calcoaceticus</name>
    <dbReference type="NCBI Taxonomy" id="471"/>
    <lineage>
        <taxon>Bacteria</taxon>
        <taxon>Pseudomonadati</taxon>
        <taxon>Pseudomonadota</taxon>
        <taxon>Gammaproteobacteria</taxon>
        <taxon>Moraxellales</taxon>
        <taxon>Moraxellaceae</taxon>
        <taxon>Acinetobacter</taxon>
        <taxon>Acinetobacter calcoaceticus/baumannii complex</taxon>
    </lineage>
</organism>
<dbReference type="AlphaFoldDB" id="A0A4R1XC08"/>